<evidence type="ECO:0000313" key="3">
    <source>
        <dbReference type="Proteomes" id="UP000515204"/>
    </source>
</evidence>
<proteinExistence type="predicted"/>
<keyword evidence="3" id="KW-1185">Reference proteome</keyword>
<keyword evidence="2" id="KW-1133">Transmembrane helix</keyword>
<dbReference type="RefSeq" id="XP_014476573.1">
    <property type="nucleotide sequence ID" value="XM_014621087.1"/>
</dbReference>
<dbReference type="AlphaFoldDB" id="A0A6P3XEI3"/>
<evidence type="ECO:0000313" key="4">
    <source>
        <dbReference type="RefSeq" id="XP_014476573.1"/>
    </source>
</evidence>
<feature type="transmembrane region" description="Helical" evidence="2">
    <location>
        <begin position="268"/>
        <end position="285"/>
    </location>
</feature>
<accession>A0A6P3XEI3</accession>
<evidence type="ECO:0000256" key="2">
    <source>
        <dbReference type="SAM" id="Phobius"/>
    </source>
</evidence>
<dbReference type="KEGG" id="dqu:106745465"/>
<keyword evidence="2" id="KW-0472">Membrane</keyword>
<dbReference type="GeneID" id="106745465"/>
<name>A0A6P3XEI3_DINQU</name>
<evidence type="ECO:0000256" key="1">
    <source>
        <dbReference type="SAM" id="MobiDB-lite"/>
    </source>
</evidence>
<feature type="region of interest" description="Disordered" evidence="1">
    <location>
        <begin position="122"/>
        <end position="152"/>
    </location>
</feature>
<sequence>MSDRVYFCSIKASTASLQKYRIPPFDNTPYVHGVILDAIVIGRNSEFPGKFSDEDTNVYGNVAWSRQFTSGKCPEISKRGLRARPLSRFSSALGPVIPSSPWRMHDENVHIARRKFPSQERRRRYLRLRRPKKTERKKRRGRGGRRRGHVKESAGVTNMRRAAGIYPSRSLTFLKHVEARKWLRAHYAKALCALFELSRALCFPVTRPGFLHARAASTCPSFLAFSLPASYSASFSFFLSFFFFFLLRPHVAAHLAFVAFRERVKRSFFPLSLFFSFLSFVPTLVEKPVDNAVFLAQPFPDVFTRVLAI</sequence>
<feature type="compositionally biased region" description="Basic residues" evidence="1">
    <location>
        <begin position="122"/>
        <end position="149"/>
    </location>
</feature>
<dbReference type="Proteomes" id="UP000515204">
    <property type="component" value="Unplaced"/>
</dbReference>
<feature type="transmembrane region" description="Helical" evidence="2">
    <location>
        <begin position="222"/>
        <end position="247"/>
    </location>
</feature>
<organism evidence="3 4">
    <name type="scientific">Dinoponera quadriceps</name>
    <name type="common">South American ant</name>
    <dbReference type="NCBI Taxonomy" id="609295"/>
    <lineage>
        <taxon>Eukaryota</taxon>
        <taxon>Metazoa</taxon>
        <taxon>Ecdysozoa</taxon>
        <taxon>Arthropoda</taxon>
        <taxon>Hexapoda</taxon>
        <taxon>Insecta</taxon>
        <taxon>Pterygota</taxon>
        <taxon>Neoptera</taxon>
        <taxon>Endopterygota</taxon>
        <taxon>Hymenoptera</taxon>
        <taxon>Apocrita</taxon>
        <taxon>Aculeata</taxon>
        <taxon>Formicoidea</taxon>
        <taxon>Formicidae</taxon>
        <taxon>Ponerinae</taxon>
        <taxon>Ponerini</taxon>
        <taxon>Dinoponera</taxon>
    </lineage>
</organism>
<gene>
    <name evidence="4" type="primary">LOC106745465</name>
</gene>
<protein>
    <submittedName>
        <fullName evidence="4">Uncharacterized protein LOC106745465</fullName>
    </submittedName>
</protein>
<reference evidence="4" key="1">
    <citation type="submission" date="2025-08" db="UniProtKB">
        <authorList>
            <consortium name="RefSeq"/>
        </authorList>
    </citation>
    <scope>IDENTIFICATION</scope>
</reference>
<keyword evidence="2" id="KW-0812">Transmembrane</keyword>